<keyword evidence="7" id="KW-0626">Porin</keyword>
<evidence type="ECO:0000256" key="8">
    <source>
        <dbReference type="ARBA" id="ARBA00023136"/>
    </source>
</evidence>
<dbReference type="InterPro" id="IPR033900">
    <property type="entry name" value="Gram_neg_porin_domain"/>
</dbReference>
<dbReference type="Proteomes" id="UP000005519">
    <property type="component" value="Unassembled WGS sequence"/>
</dbReference>
<evidence type="ECO:0000256" key="5">
    <source>
        <dbReference type="ARBA" id="ARBA00022729"/>
    </source>
</evidence>
<dbReference type="RefSeq" id="WP_005761956.1">
    <property type="nucleotide sequence ID" value="NZ_GG704810.1"/>
</dbReference>
<keyword evidence="6" id="KW-0406">Ion transport</keyword>
<dbReference type="STRING" id="667128.HMPREF0621_1203"/>
<dbReference type="GO" id="GO:0009279">
    <property type="term" value="C:cell outer membrane"/>
    <property type="evidence" value="ECO:0007669"/>
    <property type="project" value="UniProtKB-SubCell"/>
</dbReference>
<gene>
    <name evidence="12" type="primary">ompH</name>
    <name evidence="12" type="ORF">HMPREF0621_1203</name>
</gene>
<dbReference type="GO" id="GO:0046930">
    <property type="term" value="C:pore complex"/>
    <property type="evidence" value="ECO:0007669"/>
    <property type="project" value="UniProtKB-KW"/>
</dbReference>
<keyword evidence="4" id="KW-0812">Transmembrane</keyword>
<protein>
    <submittedName>
        <fullName evidence="12">Gram-negative porin</fullName>
    </submittedName>
</protein>
<dbReference type="SUPFAM" id="SSF56935">
    <property type="entry name" value="Porins"/>
    <property type="match status" value="1"/>
</dbReference>
<dbReference type="InterPro" id="IPR050298">
    <property type="entry name" value="Gram-neg_bact_OMP"/>
</dbReference>
<reference evidence="12 13" key="1">
    <citation type="submission" date="2009-10" db="EMBL/GenBank/DDBJ databases">
        <authorList>
            <person name="Muzny D."/>
            <person name="Qin X."/>
            <person name="Deng J."/>
            <person name="Jiang H."/>
            <person name="Liu Y."/>
            <person name="Qu J."/>
            <person name="Song X.-Z."/>
            <person name="Zhang L."/>
            <person name="Thornton R."/>
            <person name="Coyle M."/>
            <person name="Francisco L."/>
            <person name="Jackson L."/>
            <person name="Javaid M."/>
            <person name="Korchina V."/>
            <person name="Kovar C."/>
            <person name="Mata R."/>
            <person name="Mathew T."/>
            <person name="Ngo R."/>
            <person name="Nguyen L."/>
            <person name="Nguyen N."/>
            <person name="Okwuonu G."/>
            <person name="Ongeri F."/>
            <person name="Pham C."/>
            <person name="Simmons D."/>
            <person name="Wilczek-Boney K."/>
            <person name="Hale W."/>
            <person name="Jakkamsetti A."/>
            <person name="Pham P."/>
            <person name="Ruth R."/>
            <person name="San Lucas F."/>
            <person name="Warren J."/>
            <person name="Zhang J."/>
            <person name="Zhao Z."/>
            <person name="Zhou C."/>
            <person name="Zhu D."/>
            <person name="Lee S."/>
            <person name="Bess C."/>
            <person name="Blankenburg K."/>
            <person name="Forbes L."/>
            <person name="Fu Q."/>
            <person name="Gubbala S."/>
            <person name="Hirani K."/>
            <person name="Jayaseelan J.C."/>
            <person name="Lara F."/>
            <person name="Munidasa M."/>
            <person name="Palculict T."/>
            <person name="Patil S."/>
            <person name="Pu L.-L."/>
            <person name="Saada N."/>
            <person name="Tang L."/>
            <person name="Weissenberger G."/>
            <person name="Zhu Y."/>
            <person name="Hemphill L."/>
            <person name="Shang Y."/>
            <person name="Youmans B."/>
            <person name="Ayvaz T."/>
            <person name="Ross M."/>
            <person name="Santibanez J."/>
            <person name="Aqrawi P."/>
            <person name="Gross S."/>
            <person name="Joshi V."/>
            <person name="Fowler G."/>
            <person name="Nazareth L."/>
            <person name="Reid J."/>
            <person name="Worley K."/>
            <person name="Petrosino J."/>
            <person name="Highlander S."/>
            <person name="Gibbs R."/>
        </authorList>
    </citation>
    <scope>NUCLEOTIDE SEQUENCE [LARGE SCALE GENOMIC DNA]</scope>
    <source>
        <strain evidence="12 13">ATCC 43325</strain>
    </source>
</reference>
<dbReference type="Pfam" id="PF13609">
    <property type="entry name" value="Porin_4"/>
    <property type="match status" value="1"/>
</dbReference>
<evidence type="ECO:0000256" key="3">
    <source>
        <dbReference type="ARBA" id="ARBA00022452"/>
    </source>
</evidence>
<dbReference type="PANTHER" id="PTHR34501">
    <property type="entry name" value="PROTEIN YDDL-RELATED"/>
    <property type="match status" value="1"/>
</dbReference>
<dbReference type="InterPro" id="IPR023614">
    <property type="entry name" value="Porin_dom_sf"/>
</dbReference>
<dbReference type="PANTHER" id="PTHR34501:SF2">
    <property type="entry name" value="OUTER MEMBRANE PORIN F-RELATED"/>
    <property type="match status" value="1"/>
</dbReference>
<accession>C9PQL0</accession>
<dbReference type="Gene3D" id="2.40.160.10">
    <property type="entry name" value="Porin"/>
    <property type="match status" value="1"/>
</dbReference>
<organism evidence="12 13">
    <name type="scientific">Pasteurella dagmatis ATCC 43325</name>
    <dbReference type="NCBI Taxonomy" id="667128"/>
    <lineage>
        <taxon>Bacteria</taxon>
        <taxon>Pseudomonadati</taxon>
        <taxon>Pseudomonadota</taxon>
        <taxon>Gammaproteobacteria</taxon>
        <taxon>Pasteurellales</taxon>
        <taxon>Pasteurellaceae</taxon>
        <taxon>Pasteurella</taxon>
    </lineage>
</organism>
<dbReference type="GO" id="GO:0006811">
    <property type="term" value="P:monoatomic ion transport"/>
    <property type="evidence" value="ECO:0007669"/>
    <property type="project" value="UniProtKB-KW"/>
</dbReference>
<dbReference type="OrthoDB" id="5689851at2"/>
<keyword evidence="5 10" id="KW-0732">Signal</keyword>
<dbReference type="AlphaFoldDB" id="C9PQL0"/>
<evidence type="ECO:0000313" key="13">
    <source>
        <dbReference type="Proteomes" id="UP000005519"/>
    </source>
</evidence>
<feature type="domain" description="Porin" evidence="11">
    <location>
        <begin position="7"/>
        <end position="317"/>
    </location>
</feature>
<keyword evidence="13" id="KW-1185">Reference proteome</keyword>
<keyword evidence="2" id="KW-0813">Transport</keyword>
<dbReference type="HOGENOM" id="CLU_058202_1_1_6"/>
<evidence type="ECO:0000256" key="2">
    <source>
        <dbReference type="ARBA" id="ARBA00022448"/>
    </source>
</evidence>
<evidence type="ECO:0000256" key="7">
    <source>
        <dbReference type="ARBA" id="ARBA00023114"/>
    </source>
</evidence>
<evidence type="ECO:0000256" key="4">
    <source>
        <dbReference type="ARBA" id="ARBA00022692"/>
    </source>
</evidence>
<comment type="subcellular location">
    <subcellularLocation>
        <location evidence="1">Cell outer membrane</location>
        <topology evidence="1">Multi-pass membrane protein</topology>
    </subcellularLocation>
</comment>
<dbReference type="GO" id="GO:0015288">
    <property type="term" value="F:porin activity"/>
    <property type="evidence" value="ECO:0007669"/>
    <property type="project" value="UniProtKB-KW"/>
</dbReference>
<evidence type="ECO:0000256" key="10">
    <source>
        <dbReference type="SAM" id="SignalP"/>
    </source>
</evidence>
<keyword evidence="9" id="KW-0998">Cell outer membrane</keyword>
<proteinExistence type="predicted"/>
<evidence type="ECO:0000256" key="9">
    <source>
        <dbReference type="ARBA" id="ARBA00023237"/>
    </source>
</evidence>
<comment type="caution">
    <text evidence="12">The sequence shown here is derived from an EMBL/GenBank/DDBJ whole genome shotgun (WGS) entry which is preliminary data.</text>
</comment>
<evidence type="ECO:0000256" key="6">
    <source>
        <dbReference type="ARBA" id="ARBA00023065"/>
    </source>
</evidence>
<evidence type="ECO:0000259" key="11">
    <source>
        <dbReference type="Pfam" id="PF13609"/>
    </source>
</evidence>
<feature type="chain" id="PRO_5002999754" evidence="10">
    <location>
        <begin position="21"/>
        <end position="335"/>
    </location>
</feature>
<keyword evidence="3" id="KW-1134">Transmembrane beta strand</keyword>
<sequence length="335" mass="36998">MKKTIVALAVAAFAATSANAATVFNQDGTKVDVSGSVRLLLQKESGKRTDLKDKGSRVSFKASHELGGGLSALAYTELRFSGKEFGDSVTLKRLYAGFDYEGVGTLTFGKQLTIGDDIELAKYNYNLTGVNRLVTSGDKVVHFKSANFNGFRFGADYVLAKDPSKNDAQGQKAVNKNAFVVGALYSRTMGEFGFGLKTGYSQERVSQDVKNRAFTVATELSYGPFAAGVDYSQEKSSKDAKQVKWRDSVMYNKVRELELGLKYQIVEPSKVYSNIVWGKAEDNMNKARLRAYVFGVDYKLHKQVITYLEGGTFRYKKDNVSSRDNKVGVGLRVYF</sequence>
<feature type="signal peptide" evidence="10">
    <location>
        <begin position="1"/>
        <end position="20"/>
    </location>
</feature>
<evidence type="ECO:0000256" key="1">
    <source>
        <dbReference type="ARBA" id="ARBA00004571"/>
    </source>
</evidence>
<dbReference type="CDD" id="cd00342">
    <property type="entry name" value="gram_neg_porins"/>
    <property type="match status" value="1"/>
</dbReference>
<name>C9PQL0_9PAST</name>
<evidence type="ECO:0000313" key="12">
    <source>
        <dbReference type="EMBL" id="EEX50132.1"/>
    </source>
</evidence>
<dbReference type="EMBL" id="ACZR01000013">
    <property type="protein sequence ID" value="EEX50132.1"/>
    <property type="molecule type" value="Genomic_DNA"/>
</dbReference>
<keyword evidence="8" id="KW-0472">Membrane</keyword>